<keyword evidence="3" id="KW-1185">Reference proteome</keyword>
<evidence type="ECO:0000313" key="3">
    <source>
        <dbReference type="Proteomes" id="UP000018050"/>
    </source>
</evidence>
<dbReference type="EMBL" id="HG670734">
    <property type="protein sequence ID" value="CDI77744.1"/>
    <property type="molecule type" value="Genomic_DNA"/>
</dbReference>
<name>U6GGN1_EIMAC</name>
<dbReference type="InterPro" id="IPR036609">
    <property type="entry name" value="LCCL_sf"/>
</dbReference>
<dbReference type="PANTHER" id="PTHR31331">
    <property type="entry name" value="LCCL DOMAIN PROTEIN (AFU_ORTHOLOGUE AFUA_5G08630)"/>
    <property type="match status" value="1"/>
</dbReference>
<dbReference type="SMART" id="SM00603">
    <property type="entry name" value="LCCL"/>
    <property type="match status" value="1"/>
</dbReference>
<dbReference type="PROSITE" id="PS50820">
    <property type="entry name" value="LCCL"/>
    <property type="match status" value="1"/>
</dbReference>
<dbReference type="Gene3D" id="2.170.130.20">
    <property type="entry name" value="LCCL-like domain"/>
    <property type="match status" value="1"/>
</dbReference>
<dbReference type="Pfam" id="PF03815">
    <property type="entry name" value="LCCL"/>
    <property type="match status" value="1"/>
</dbReference>
<dbReference type="RefSeq" id="XP_013251952.1">
    <property type="nucleotide sequence ID" value="XM_013396498.1"/>
</dbReference>
<protein>
    <recommendedName>
        <fullName evidence="1">LCCL domain-containing protein</fullName>
    </recommendedName>
</protein>
<dbReference type="VEuPathDB" id="ToxoDB:EAH_00026800"/>
<evidence type="ECO:0000313" key="2">
    <source>
        <dbReference type="EMBL" id="CDI77744.1"/>
    </source>
</evidence>
<reference evidence="2" key="2">
    <citation type="submission" date="2013-10" db="EMBL/GenBank/DDBJ databases">
        <authorList>
            <person name="Aslett M."/>
        </authorList>
    </citation>
    <scope>NUCLEOTIDE SEQUENCE</scope>
    <source>
        <strain evidence="2">Houghton</strain>
    </source>
</reference>
<feature type="domain" description="LCCL" evidence="1">
    <location>
        <begin position="11"/>
        <end position="74"/>
    </location>
</feature>
<dbReference type="GeneID" id="25270750"/>
<dbReference type="OrthoDB" id="414826at2759"/>
<organism evidence="2 3">
    <name type="scientific">Eimeria acervulina</name>
    <name type="common">Coccidian parasite</name>
    <dbReference type="NCBI Taxonomy" id="5801"/>
    <lineage>
        <taxon>Eukaryota</taxon>
        <taxon>Sar</taxon>
        <taxon>Alveolata</taxon>
        <taxon>Apicomplexa</taxon>
        <taxon>Conoidasida</taxon>
        <taxon>Coccidia</taxon>
        <taxon>Eucoccidiorida</taxon>
        <taxon>Eimeriorina</taxon>
        <taxon>Eimeriidae</taxon>
        <taxon>Eimeria</taxon>
    </lineage>
</organism>
<reference evidence="2" key="1">
    <citation type="submission" date="2013-10" db="EMBL/GenBank/DDBJ databases">
        <title>Genomic analysis of the causative agents of coccidiosis in chickens.</title>
        <authorList>
            <person name="Reid A.J."/>
            <person name="Blake D."/>
            <person name="Billington K."/>
            <person name="Browne H."/>
            <person name="Dunn M."/>
            <person name="Hung S."/>
            <person name="Kawahara F."/>
            <person name="Miranda-Saavedra D."/>
            <person name="Mourier T."/>
            <person name="Nagra H."/>
            <person name="Otto T.D."/>
            <person name="Rawlings N."/>
            <person name="Sanchez A."/>
            <person name="Sanders M."/>
            <person name="Subramaniam C."/>
            <person name="Tay Y."/>
            <person name="Dear P."/>
            <person name="Doerig C."/>
            <person name="Gruber A."/>
            <person name="Parkinson J."/>
            <person name="Shirley M."/>
            <person name="Wan K.L."/>
            <person name="Berriman M."/>
            <person name="Tomley F."/>
            <person name="Pain A."/>
        </authorList>
    </citation>
    <scope>NUCLEOTIDE SEQUENCE</scope>
    <source>
        <strain evidence="2">Houghton</strain>
    </source>
</reference>
<accession>U6GGN1</accession>
<dbReference type="AlphaFoldDB" id="U6GGN1"/>
<dbReference type="InterPro" id="IPR004043">
    <property type="entry name" value="LCCL"/>
</dbReference>
<dbReference type="Proteomes" id="UP000018050">
    <property type="component" value="Unassembled WGS sequence"/>
</dbReference>
<dbReference type="SUPFAM" id="SSF69848">
    <property type="entry name" value="LCCL domain"/>
    <property type="match status" value="1"/>
</dbReference>
<dbReference type="InterPro" id="IPR051957">
    <property type="entry name" value="CRISP-LCCL_domain"/>
</dbReference>
<evidence type="ECO:0000259" key="1">
    <source>
        <dbReference type="PROSITE" id="PS50820"/>
    </source>
</evidence>
<sequence length="175" mass="17849">MGCAEAASLPVFGGSHGSGVYADLSSICRAAVHAGILRDGGVVSVSLENPLPAYYGCSSHGVASLSLNTPNTIELRNELQQPPAAAATAAADAEAAAALQALPSKRRGRVTRSIRIVPVAKDCPIESLSSIATAFIELDAAAASAAAETPHEKKEDVLISPMMANIINDVLQTMG</sequence>
<proteinExistence type="predicted"/>
<dbReference type="PANTHER" id="PTHR31331:SF1">
    <property type="entry name" value="CYSTEINE RICH SECRETORY PROTEIN LCCL DOMAIN CONTAINING 2"/>
    <property type="match status" value="1"/>
</dbReference>
<gene>
    <name evidence="2" type="ORF">EAH_00026800</name>
</gene>